<dbReference type="Pfam" id="PF00112">
    <property type="entry name" value="Peptidase_C1"/>
    <property type="match status" value="1"/>
</dbReference>
<dbReference type="PROSITE" id="PS00640">
    <property type="entry name" value="THIOL_PROTEASE_ASN"/>
    <property type="match status" value="1"/>
</dbReference>
<gene>
    <name evidence="6" type="ORF">CTI12_AA269020</name>
</gene>
<comment type="caution">
    <text evidence="6">The sequence shown here is derived from an EMBL/GenBank/DDBJ whole genome shotgun (WGS) entry which is preliminary data.</text>
</comment>
<evidence type="ECO:0000313" key="7">
    <source>
        <dbReference type="Proteomes" id="UP000245207"/>
    </source>
</evidence>
<proteinExistence type="inferred from homology"/>
<dbReference type="STRING" id="35608.A0A2U1NGK8"/>
<dbReference type="Pfam" id="PF08246">
    <property type="entry name" value="Inhibitor_I29"/>
    <property type="match status" value="1"/>
</dbReference>
<feature type="domain" description="Peptidase C1A papain C-terminal" evidence="4">
    <location>
        <begin position="126"/>
        <end position="342"/>
    </location>
</feature>
<dbReference type="SUPFAM" id="SSF54001">
    <property type="entry name" value="Cysteine proteinases"/>
    <property type="match status" value="1"/>
</dbReference>
<dbReference type="InterPro" id="IPR013128">
    <property type="entry name" value="Peptidase_C1A"/>
</dbReference>
<dbReference type="OrthoDB" id="1609287at2759"/>
<evidence type="ECO:0000256" key="1">
    <source>
        <dbReference type="ARBA" id="ARBA00008455"/>
    </source>
</evidence>
<dbReference type="InterPro" id="IPR038765">
    <property type="entry name" value="Papain-like_cys_pep_sf"/>
</dbReference>
<keyword evidence="2" id="KW-1015">Disulfide bond</keyword>
<dbReference type="AlphaFoldDB" id="A0A2U1NGK8"/>
<evidence type="ECO:0000256" key="3">
    <source>
        <dbReference type="SAM" id="SignalP"/>
    </source>
</evidence>
<dbReference type="Proteomes" id="UP000245207">
    <property type="component" value="Unassembled WGS sequence"/>
</dbReference>
<name>A0A2U1NGK8_ARTAN</name>
<evidence type="ECO:0000256" key="2">
    <source>
        <dbReference type="ARBA" id="ARBA00023157"/>
    </source>
</evidence>
<evidence type="ECO:0000259" key="5">
    <source>
        <dbReference type="SMART" id="SM00848"/>
    </source>
</evidence>
<dbReference type="SMART" id="SM00848">
    <property type="entry name" value="Inhibitor_I29"/>
    <property type="match status" value="1"/>
</dbReference>
<feature type="domain" description="Cathepsin propeptide inhibitor" evidence="5">
    <location>
        <begin position="40"/>
        <end position="92"/>
    </location>
</feature>
<dbReference type="InterPro" id="IPR013201">
    <property type="entry name" value="Prot_inhib_I29"/>
</dbReference>
<keyword evidence="3" id="KW-0732">Signal</keyword>
<dbReference type="SMART" id="SM00645">
    <property type="entry name" value="Pept_C1"/>
    <property type="match status" value="1"/>
</dbReference>
<reference evidence="6 7" key="1">
    <citation type="journal article" date="2018" name="Mol. Plant">
        <title>The genome of Artemisia annua provides insight into the evolution of Asteraceae family and artemisinin biosynthesis.</title>
        <authorList>
            <person name="Shen Q."/>
            <person name="Zhang L."/>
            <person name="Liao Z."/>
            <person name="Wang S."/>
            <person name="Yan T."/>
            <person name="Shi P."/>
            <person name="Liu M."/>
            <person name="Fu X."/>
            <person name="Pan Q."/>
            <person name="Wang Y."/>
            <person name="Lv Z."/>
            <person name="Lu X."/>
            <person name="Zhang F."/>
            <person name="Jiang W."/>
            <person name="Ma Y."/>
            <person name="Chen M."/>
            <person name="Hao X."/>
            <person name="Li L."/>
            <person name="Tang Y."/>
            <person name="Lv G."/>
            <person name="Zhou Y."/>
            <person name="Sun X."/>
            <person name="Brodelius P.E."/>
            <person name="Rose J.K.C."/>
            <person name="Tang K."/>
        </authorList>
    </citation>
    <scope>NUCLEOTIDE SEQUENCE [LARGE SCALE GENOMIC DNA]</scope>
    <source>
        <strain evidence="7">cv. Huhao1</strain>
        <tissue evidence="6">Leaf</tissue>
    </source>
</reference>
<dbReference type="PRINTS" id="PR00705">
    <property type="entry name" value="PAPAIN"/>
</dbReference>
<dbReference type="InterPro" id="IPR039417">
    <property type="entry name" value="Peptidase_C1A_papain-like"/>
</dbReference>
<dbReference type="PANTHER" id="PTHR12411">
    <property type="entry name" value="CYSTEINE PROTEASE FAMILY C1-RELATED"/>
    <property type="match status" value="1"/>
</dbReference>
<dbReference type="PROSITE" id="PS00139">
    <property type="entry name" value="THIOL_PROTEASE_CYS"/>
    <property type="match status" value="1"/>
</dbReference>
<dbReference type="GO" id="GO:0008234">
    <property type="term" value="F:cysteine-type peptidase activity"/>
    <property type="evidence" value="ECO:0007669"/>
    <property type="project" value="InterPro"/>
</dbReference>
<evidence type="ECO:0000313" key="6">
    <source>
        <dbReference type="EMBL" id="PWA72611.1"/>
    </source>
</evidence>
<dbReference type="FunFam" id="3.90.70.10:FF:000332">
    <property type="entry name" value="Cathepsin L1"/>
    <property type="match status" value="1"/>
</dbReference>
<comment type="similarity">
    <text evidence="1">Belongs to the peptidase C1 family.</text>
</comment>
<dbReference type="InterPro" id="IPR000169">
    <property type="entry name" value="Pept_cys_AS"/>
</dbReference>
<sequence>MEIRSFLLRSIYLVLILGLAESFDFHEKELETEESLLRMYDRWRGHHQVEQRSQERFNVFKYNARHVHKTNKMNKPYKLELNHFANMTSHEFLSTYANSKVSHLRALKGDDDTTQQGKIYANVTDLPIRIDWRKLNAVTPAKNQGACGSCWAFAAVTAVEGINAIRTGKLISLSEQQLMDCDSGVYNNACEGGLAEPAFIFIKKHGGIASDESYPYTGKKEACDKAKYGHHSVTLDGQEFLDFTEEGLMKGVAHQPVSSAMEPGGDFHLYKSGVYTGPCSTANRGHAVAVVGYDETPEGLKYWIVKNSWSDKWGDKGFMLLERGIADKDGRCGIAAEGIIPLKDHYTPNKEL</sequence>
<feature type="signal peptide" evidence="3">
    <location>
        <begin position="1"/>
        <end position="22"/>
    </location>
</feature>
<dbReference type="InterPro" id="IPR000668">
    <property type="entry name" value="Peptidase_C1A_C"/>
</dbReference>
<dbReference type="Gene3D" id="3.90.70.10">
    <property type="entry name" value="Cysteine proteinases"/>
    <property type="match status" value="1"/>
</dbReference>
<keyword evidence="7" id="KW-1185">Reference proteome</keyword>
<dbReference type="GO" id="GO:0006508">
    <property type="term" value="P:proteolysis"/>
    <property type="evidence" value="ECO:0007669"/>
    <property type="project" value="InterPro"/>
</dbReference>
<organism evidence="6 7">
    <name type="scientific">Artemisia annua</name>
    <name type="common">Sweet wormwood</name>
    <dbReference type="NCBI Taxonomy" id="35608"/>
    <lineage>
        <taxon>Eukaryota</taxon>
        <taxon>Viridiplantae</taxon>
        <taxon>Streptophyta</taxon>
        <taxon>Embryophyta</taxon>
        <taxon>Tracheophyta</taxon>
        <taxon>Spermatophyta</taxon>
        <taxon>Magnoliopsida</taxon>
        <taxon>eudicotyledons</taxon>
        <taxon>Gunneridae</taxon>
        <taxon>Pentapetalae</taxon>
        <taxon>asterids</taxon>
        <taxon>campanulids</taxon>
        <taxon>Asterales</taxon>
        <taxon>Asteraceae</taxon>
        <taxon>Asteroideae</taxon>
        <taxon>Anthemideae</taxon>
        <taxon>Artemisiinae</taxon>
        <taxon>Artemisia</taxon>
    </lineage>
</organism>
<evidence type="ECO:0000259" key="4">
    <source>
        <dbReference type="SMART" id="SM00645"/>
    </source>
</evidence>
<dbReference type="InterPro" id="IPR025661">
    <property type="entry name" value="Pept_asp_AS"/>
</dbReference>
<dbReference type="CDD" id="cd02248">
    <property type="entry name" value="Peptidase_C1A"/>
    <property type="match status" value="1"/>
</dbReference>
<feature type="chain" id="PRO_5018648572" evidence="3">
    <location>
        <begin position="23"/>
        <end position="352"/>
    </location>
</feature>
<accession>A0A2U1NGK8</accession>
<protein>
    <submittedName>
        <fullName evidence="6">Cysteine proteinases superfamily protein</fullName>
    </submittedName>
</protein>
<dbReference type="EMBL" id="PKPP01002873">
    <property type="protein sequence ID" value="PWA72611.1"/>
    <property type="molecule type" value="Genomic_DNA"/>
</dbReference>